<feature type="chain" id="PRO_5020551148" evidence="1">
    <location>
        <begin position="21"/>
        <end position="121"/>
    </location>
</feature>
<dbReference type="RefSeq" id="WP_208107257.1">
    <property type="nucleotide sequence ID" value="NZ_SNYQ01000005.1"/>
</dbReference>
<evidence type="ECO:0000313" key="2">
    <source>
        <dbReference type="EMBL" id="TDQ57436.1"/>
    </source>
</evidence>
<keyword evidence="3" id="KW-1185">Reference proteome</keyword>
<dbReference type="EMBL" id="SNYQ01000005">
    <property type="protein sequence ID" value="TDQ57436.1"/>
    <property type="molecule type" value="Genomic_DNA"/>
</dbReference>
<gene>
    <name evidence="2" type="ORF">EDC45_1497</name>
</gene>
<protein>
    <submittedName>
        <fullName evidence="2">Uncharacterized protein</fullName>
    </submittedName>
</protein>
<reference evidence="2 3" key="1">
    <citation type="submission" date="2019-03" db="EMBL/GenBank/DDBJ databases">
        <title>Genomic Encyclopedia of Type Strains, Phase IV (KMG-IV): sequencing the most valuable type-strain genomes for metagenomic binning, comparative biology and taxonomic classification.</title>
        <authorList>
            <person name="Goeker M."/>
        </authorList>
    </citation>
    <scope>NUCLEOTIDE SEQUENCE [LARGE SCALE GENOMIC DNA]</scope>
    <source>
        <strain evidence="2 3">DSM 28403</strain>
    </source>
</reference>
<feature type="signal peptide" evidence="1">
    <location>
        <begin position="1"/>
        <end position="20"/>
    </location>
</feature>
<proteinExistence type="predicted"/>
<name>A0A4R6V7U9_9PAST</name>
<evidence type="ECO:0000313" key="3">
    <source>
        <dbReference type="Proteomes" id="UP000295657"/>
    </source>
</evidence>
<keyword evidence="1" id="KW-0732">Signal</keyword>
<comment type="caution">
    <text evidence="2">The sequence shown here is derived from an EMBL/GenBank/DDBJ whole genome shotgun (WGS) entry which is preliminary data.</text>
</comment>
<organism evidence="2 3">
    <name type="scientific">Mesocricetibacter intestinalis</name>
    <dbReference type="NCBI Taxonomy" id="1521930"/>
    <lineage>
        <taxon>Bacteria</taxon>
        <taxon>Pseudomonadati</taxon>
        <taxon>Pseudomonadota</taxon>
        <taxon>Gammaproteobacteria</taxon>
        <taxon>Pasteurellales</taxon>
        <taxon>Pasteurellaceae</taxon>
        <taxon>Mesocricetibacter</taxon>
    </lineage>
</organism>
<dbReference type="Proteomes" id="UP000295657">
    <property type="component" value="Unassembled WGS sequence"/>
</dbReference>
<dbReference type="AlphaFoldDB" id="A0A4R6V7U9"/>
<evidence type="ECO:0000256" key="1">
    <source>
        <dbReference type="SAM" id="SignalP"/>
    </source>
</evidence>
<accession>A0A4R6V7U9</accession>
<sequence>MKGLFTIVFIGALTCSAANAKPVNSFAQAVDKVIASIEKNQLSPLKTECLIFMESEVNDIYYFVDVREKHDEKCGGAPYTAPRLMSYEVNKKTGELCTDSIVWAERSGAEDPYAFVCNPIN</sequence>